<dbReference type="RefSeq" id="WP_344944061.1">
    <property type="nucleotide sequence ID" value="NZ_BAAAZR010000014.1"/>
</dbReference>
<sequence>MTGWVEVPDIRTPRQPPQQPGPLVINGQPMHGIYRRPTAEGGAQGLAAYNGHQIWTWPELHIPHAACPPLCSPWNRIFAEPADSDIGRALSTAGADTPDWHARSAYAVLRGELAYAEAHVSIPQMLSLCTEIGRSHLCLACGFHSADHAGLASLRVARDQTFGELWDLPTLIKMYEQVLPPCLAERQSRALSQHANLRISCYAYHPRLLAEVELSVLGLVIGDTPWHIAHELLQLAQLDVGGPTTRMGQDLRVCRSG</sequence>
<evidence type="ECO:0000256" key="1">
    <source>
        <dbReference type="SAM" id="MobiDB-lite"/>
    </source>
</evidence>
<name>A0ABP7ILY7_9ACTN</name>
<feature type="region of interest" description="Disordered" evidence="1">
    <location>
        <begin position="1"/>
        <end position="22"/>
    </location>
</feature>
<dbReference type="Proteomes" id="UP001500888">
    <property type="component" value="Unassembled WGS sequence"/>
</dbReference>
<gene>
    <name evidence="2" type="ORF">GCM10022226_47300</name>
</gene>
<protein>
    <submittedName>
        <fullName evidence="2">Uncharacterized protein</fullName>
    </submittedName>
</protein>
<evidence type="ECO:0000313" key="2">
    <source>
        <dbReference type="EMBL" id="GAA3821491.1"/>
    </source>
</evidence>
<keyword evidence="3" id="KW-1185">Reference proteome</keyword>
<comment type="caution">
    <text evidence="2">The sequence shown here is derived from an EMBL/GenBank/DDBJ whole genome shotgun (WGS) entry which is preliminary data.</text>
</comment>
<reference evidence="3" key="1">
    <citation type="journal article" date="2019" name="Int. J. Syst. Evol. Microbiol.">
        <title>The Global Catalogue of Microorganisms (GCM) 10K type strain sequencing project: providing services to taxonomists for standard genome sequencing and annotation.</title>
        <authorList>
            <consortium name="The Broad Institute Genomics Platform"/>
            <consortium name="The Broad Institute Genome Sequencing Center for Infectious Disease"/>
            <person name="Wu L."/>
            <person name="Ma J."/>
        </authorList>
    </citation>
    <scope>NUCLEOTIDE SEQUENCE [LARGE SCALE GENOMIC DNA]</scope>
    <source>
        <strain evidence="3">JCM 16908</strain>
    </source>
</reference>
<dbReference type="EMBL" id="BAAAZR010000014">
    <property type="protein sequence ID" value="GAA3821491.1"/>
    <property type="molecule type" value="Genomic_DNA"/>
</dbReference>
<organism evidence="2 3">
    <name type="scientific">Sphaerisporangium flaviroseum</name>
    <dbReference type="NCBI Taxonomy" id="509199"/>
    <lineage>
        <taxon>Bacteria</taxon>
        <taxon>Bacillati</taxon>
        <taxon>Actinomycetota</taxon>
        <taxon>Actinomycetes</taxon>
        <taxon>Streptosporangiales</taxon>
        <taxon>Streptosporangiaceae</taxon>
        <taxon>Sphaerisporangium</taxon>
    </lineage>
</organism>
<evidence type="ECO:0000313" key="3">
    <source>
        <dbReference type="Proteomes" id="UP001500888"/>
    </source>
</evidence>
<proteinExistence type="predicted"/>
<accession>A0ABP7ILY7</accession>